<dbReference type="EMBL" id="JXLC01000011">
    <property type="protein sequence ID" value="OJG91686.1"/>
    <property type="molecule type" value="Genomic_DNA"/>
</dbReference>
<protein>
    <submittedName>
        <fullName evidence="4">Spx/MgsR family transcriptional regulator</fullName>
    </submittedName>
</protein>
<evidence type="ECO:0000313" key="5">
    <source>
        <dbReference type="Proteomes" id="UP000183039"/>
    </source>
</evidence>
<dbReference type="Pfam" id="PF03960">
    <property type="entry name" value="ArsC"/>
    <property type="match status" value="1"/>
</dbReference>
<dbReference type="PANTHER" id="PTHR30041">
    <property type="entry name" value="ARSENATE REDUCTASE"/>
    <property type="match status" value="1"/>
</dbReference>
<dbReference type="InterPro" id="IPR006504">
    <property type="entry name" value="Tscrpt_reg_Spx/MgsR"/>
</dbReference>
<dbReference type="PANTHER" id="PTHR30041:SF8">
    <property type="entry name" value="PROTEIN YFFB"/>
    <property type="match status" value="1"/>
</dbReference>
<comment type="caution">
    <text evidence="4">The sequence shown here is derived from an EMBL/GenBank/DDBJ whole genome shotgun (WGS) entry which is preliminary data.</text>
</comment>
<dbReference type="AlphaFoldDB" id="A0AA91JP57"/>
<dbReference type="InterPro" id="IPR036249">
    <property type="entry name" value="Thioredoxin-like_sf"/>
</dbReference>
<dbReference type="InterPro" id="IPR006660">
    <property type="entry name" value="Arsenate_reductase-like"/>
</dbReference>
<dbReference type="CDD" id="cd03036">
    <property type="entry name" value="ArsC_like"/>
    <property type="match status" value="1"/>
</dbReference>
<accession>A0AA91JP57</accession>
<name>A0AA91JP57_9ENTE</name>
<dbReference type="PROSITE" id="PS51353">
    <property type="entry name" value="ARSC"/>
    <property type="match status" value="1"/>
</dbReference>
<dbReference type="Gene3D" id="3.40.30.10">
    <property type="entry name" value="Glutaredoxin"/>
    <property type="match status" value="1"/>
</dbReference>
<evidence type="ECO:0000256" key="2">
    <source>
        <dbReference type="ARBA" id="ARBA00023284"/>
    </source>
</evidence>
<organism evidence="4 5">
    <name type="scientific">Enterococcus silesiacus</name>
    <dbReference type="NCBI Taxonomy" id="332949"/>
    <lineage>
        <taxon>Bacteria</taxon>
        <taxon>Bacillati</taxon>
        <taxon>Bacillota</taxon>
        <taxon>Bacilli</taxon>
        <taxon>Lactobacillales</taxon>
        <taxon>Enterococcaceae</taxon>
        <taxon>Enterococcus</taxon>
    </lineage>
</organism>
<sequence length="124" mass="14364">MEEGVKMYTFFWYPKCSTCKKAKAWLDAKQVKYETIDMIENPPTAKQLASWMEQSDLPVRRFFNTSGIRYREQGLKDKVNDFSIKEASELLATDGMLIKRPIFVKGDQFLANGFKESDYEGAIN</sequence>
<evidence type="ECO:0000256" key="1">
    <source>
        <dbReference type="ARBA" id="ARBA00023157"/>
    </source>
</evidence>
<dbReference type="PROSITE" id="PS51354">
    <property type="entry name" value="GLUTAREDOXIN_2"/>
    <property type="match status" value="1"/>
</dbReference>
<dbReference type="SUPFAM" id="SSF52833">
    <property type="entry name" value="Thioredoxin-like"/>
    <property type="match status" value="1"/>
</dbReference>
<reference evidence="4 5" key="1">
    <citation type="submission" date="2014-12" db="EMBL/GenBank/DDBJ databases">
        <title>Draft genome sequences of 29 type strains of Enterococci.</title>
        <authorList>
            <person name="Zhong Z."/>
            <person name="Sun Z."/>
            <person name="Liu W."/>
            <person name="Zhang W."/>
            <person name="Zhang H."/>
        </authorList>
    </citation>
    <scope>NUCLEOTIDE SEQUENCE [LARGE SCALE GENOMIC DNA]</scope>
    <source>
        <strain evidence="4 5">DSM 22801</strain>
    </source>
</reference>
<keyword evidence="1" id="KW-1015">Disulfide bond</keyword>
<keyword evidence="2" id="KW-0676">Redox-active center</keyword>
<gene>
    <name evidence="4" type="ORF">RV15_GL000353</name>
</gene>
<proteinExistence type="inferred from homology"/>
<evidence type="ECO:0000313" key="4">
    <source>
        <dbReference type="EMBL" id="OJG91686.1"/>
    </source>
</evidence>
<comment type="similarity">
    <text evidence="3">Belongs to the ArsC family.</text>
</comment>
<dbReference type="Proteomes" id="UP000183039">
    <property type="component" value="Unassembled WGS sequence"/>
</dbReference>
<evidence type="ECO:0000256" key="3">
    <source>
        <dbReference type="PROSITE-ProRule" id="PRU01282"/>
    </source>
</evidence>
<dbReference type="NCBIfam" id="TIGR01617">
    <property type="entry name" value="arsC_related"/>
    <property type="match status" value="1"/>
</dbReference>